<organism evidence="1 2">
    <name type="scientific">Deinococcus cavernae</name>
    <dbReference type="NCBI Taxonomy" id="2320857"/>
    <lineage>
        <taxon>Bacteria</taxon>
        <taxon>Thermotogati</taxon>
        <taxon>Deinococcota</taxon>
        <taxon>Deinococci</taxon>
        <taxon>Deinococcales</taxon>
        <taxon>Deinococcaceae</taxon>
        <taxon>Deinococcus</taxon>
    </lineage>
</organism>
<sequence length="83" mass="8615">MGGGMTALQASVTGSLTDINGTTMKIEMVELEGGTARSVLLTVESRHGTEVEVLLGVAEAQAIGLDLMVFARDCQEFNAGSRA</sequence>
<comment type="caution">
    <text evidence="1">The sequence shown here is derived from an EMBL/GenBank/DDBJ whole genome shotgun (WGS) entry which is preliminary data.</text>
</comment>
<name>A0A418VG00_9DEIO</name>
<dbReference type="AlphaFoldDB" id="A0A418VG00"/>
<protein>
    <submittedName>
        <fullName evidence="1">Uncharacterized protein</fullName>
    </submittedName>
</protein>
<accession>A0A418VG00</accession>
<evidence type="ECO:0000313" key="2">
    <source>
        <dbReference type="Proteomes" id="UP000286287"/>
    </source>
</evidence>
<dbReference type="Proteomes" id="UP000286287">
    <property type="component" value="Unassembled WGS sequence"/>
</dbReference>
<evidence type="ECO:0000313" key="1">
    <source>
        <dbReference type="EMBL" id="RJF74981.1"/>
    </source>
</evidence>
<gene>
    <name evidence="1" type="ORF">D3875_03005</name>
</gene>
<reference evidence="1 2" key="1">
    <citation type="submission" date="2018-09" db="EMBL/GenBank/DDBJ databases">
        <authorList>
            <person name="Zhu H."/>
        </authorList>
    </citation>
    <scope>NUCLEOTIDE SEQUENCE [LARGE SCALE GENOMIC DNA]</scope>
    <source>
        <strain evidence="1 2">K2S05-167</strain>
    </source>
</reference>
<proteinExistence type="predicted"/>
<dbReference type="EMBL" id="QYUJ01000008">
    <property type="protein sequence ID" value="RJF74981.1"/>
    <property type="molecule type" value="Genomic_DNA"/>
</dbReference>
<keyword evidence="2" id="KW-1185">Reference proteome</keyword>